<dbReference type="PANTHER" id="PTHR42852:SF18">
    <property type="entry name" value="CHROMOSOME UNDETERMINED SCAFFOLD_47, WHOLE GENOME SHOTGUN SEQUENCE"/>
    <property type="match status" value="1"/>
</dbReference>
<gene>
    <name evidence="6" type="ORF">OCGS_1634</name>
</gene>
<keyword evidence="7" id="KW-1185">Reference proteome</keyword>
<dbReference type="SUPFAM" id="SSF52833">
    <property type="entry name" value="Thioredoxin-like"/>
    <property type="match status" value="1"/>
</dbReference>
<evidence type="ECO:0000256" key="4">
    <source>
        <dbReference type="SAM" id="SignalP"/>
    </source>
</evidence>
<dbReference type="STRING" id="1231392.OCGS_1634"/>
<dbReference type="Proteomes" id="UP000006765">
    <property type="component" value="Unassembled WGS sequence"/>
</dbReference>
<dbReference type="GO" id="GO:0017004">
    <property type="term" value="P:cytochrome complex assembly"/>
    <property type="evidence" value="ECO:0007669"/>
    <property type="project" value="UniProtKB-KW"/>
</dbReference>
<dbReference type="PROSITE" id="PS00194">
    <property type="entry name" value="THIOREDOXIN_1"/>
    <property type="match status" value="1"/>
</dbReference>
<dbReference type="Gene3D" id="3.40.30.10">
    <property type="entry name" value="Glutaredoxin"/>
    <property type="match status" value="1"/>
</dbReference>
<name>K2H979_9RHOB</name>
<dbReference type="CDD" id="cd02966">
    <property type="entry name" value="TlpA_like_family"/>
    <property type="match status" value="1"/>
</dbReference>
<dbReference type="Pfam" id="PF08534">
    <property type="entry name" value="Redoxin"/>
    <property type="match status" value="1"/>
</dbReference>
<dbReference type="RefSeq" id="WP_007426786.1">
    <property type="nucleotide sequence ID" value="NZ_AMGO01000036.1"/>
</dbReference>
<keyword evidence="4" id="KW-0732">Signal</keyword>
<comment type="caution">
    <text evidence="6">The sequence shown here is derived from an EMBL/GenBank/DDBJ whole genome shotgun (WGS) entry which is preliminary data.</text>
</comment>
<evidence type="ECO:0000313" key="7">
    <source>
        <dbReference type="Proteomes" id="UP000006765"/>
    </source>
</evidence>
<evidence type="ECO:0000256" key="1">
    <source>
        <dbReference type="ARBA" id="ARBA00004196"/>
    </source>
</evidence>
<feature type="domain" description="Thioredoxin" evidence="5">
    <location>
        <begin position="39"/>
        <end position="181"/>
    </location>
</feature>
<dbReference type="InterPro" id="IPR017937">
    <property type="entry name" value="Thioredoxin_CS"/>
</dbReference>
<dbReference type="InterPro" id="IPR036249">
    <property type="entry name" value="Thioredoxin-like_sf"/>
</dbReference>
<feature type="signal peptide" evidence="4">
    <location>
        <begin position="1"/>
        <end position="21"/>
    </location>
</feature>
<evidence type="ECO:0000256" key="2">
    <source>
        <dbReference type="ARBA" id="ARBA00022748"/>
    </source>
</evidence>
<feature type="chain" id="PRO_5003861076" evidence="4">
    <location>
        <begin position="22"/>
        <end position="182"/>
    </location>
</feature>
<reference evidence="6 7" key="1">
    <citation type="journal article" date="2012" name="J. Bacteriol.">
        <title>Draft Genome Sequence of Oceaniovalibus guishaninsula JLT2003T.</title>
        <authorList>
            <person name="Tang K."/>
            <person name="Liu K."/>
            <person name="Jiao N."/>
        </authorList>
    </citation>
    <scope>NUCLEOTIDE SEQUENCE [LARGE SCALE GENOMIC DNA]</scope>
    <source>
        <strain evidence="6 7">JLT2003</strain>
    </source>
</reference>
<sequence>MKGLVAILYLSVAIAANGALADAVPDALRVGDMKKLNVHADPKPAGDAAFVDAEGVEHRLSDWKGKHVLVNFWATWCAPCRKEMPALNALQAQMGGEDFEVVTIATGRNTVEGIGRFFADEGVTRLPVLLDPTQALARQMSVLGLPVTVLLDPEGREVARLLGDADWNGPEARALLEAMTGG</sequence>
<evidence type="ECO:0000256" key="3">
    <source>
        <dbReference type="ARBA" id="ARBA00023284"/>
    </source>
</evidence>
<dbReference type="EMBL" id="AMGO01000036">
    <property type="protein sequence ID" value="EKE44118.1"/>
    <property type="molecule type" value="Genomic_DNA"/>
</dbReference>
<dbReference type="InterPro" id="IPR013740">
    <property type="entry name" value="Redoxin"/>
</dbReference>
<accession>K2H979</accession>
<dbReference type="InterPro" id="IPR050553">
    <property type="entry name" value="Thioredoxin_ResA/DsbE_sf"/>
</dbReference>
<dbReference type="PROSITE" id="PS51352">
    <property type="entry name" value="THIOREDOXIN_2"/>
    <property type="match status" value="1"/>
</dbReference>
<organism evidence="6 7">
    <name type="scientific">Oceaniovalibus guishaninsula JLT2003</name>
    <dbReference type="NCBI Taxonomy" id="1231392"/>
    <lineage>
        <taxon>Bacteria</taxon>
        <taxon>Pseudomonadati</taxon>
        <taxon>Pseudomonadota</taxon>
        <taxon>Alphaproteobacteria</taxon>
        <taxon>Rhodobacterales</taxon>
        <taxon>Roseobacteraceae</taxon>
        <taxon>Oceaniovalibus</taxon>
    </lineage>
</organism>
<evidence type="ECO:0000313" key="6">
    <source>
        <dbReference type="EMBL" id="EKE44118.1"/>
    </source>
</evidence>
<comment type="subcellular location">
    <subcellularLocation>
        <location evidence="1">Cell envelope</location>
    </subcellularLocation>
</comment>
<evidence type="ECO:0000259" key="5">
    <source>
        <dbReference type="PROSITE" id="PS51352"/>
    </source>
</evidence>
<dbReference type="GO" id="GO:0015036">
    <property type="term" value="F:disulfide oxidoreductase activity"/>
    <property type="evidence" value="ECO:0007669"/>
    <property type="project" value="UniProtKB-ARBA"/>
</dbReference>
<dbReference type="AlphaFoldDB" id="K2H979"/>
<dbReference type="OrthoDB" id="9799347at2"/>
<dbReference type="GO" id="GO:0030313">
    <property type="term" value="C:cell envelope"/>
    <property type="evidence" value="ECO:0007669"/>
    <property type="project" value="UniProtKB-SubCell"/>
</dbReference>
<dbReference type="InterPro" id="IPR013766">
    <property type="entry name" value="Thioredoxin_domain"/>
</dbReference>
<keyword evidence="2" id="KW-0201">Cytochrome c-type biogenesis</keyword>
<dbReference type="PATRIC" id="fig|1231392.3.peg.1640"/>
<dbReference type="eggNOG" id="COG0526">
    <property type="taxonomic scope" value="Bacteria"/>
</dbReference>
<proteinExistence type="predicted"/>
<dbReference type="PANTHER" id="PTHR42852">
    <property type="entry name" value="THIOL:DISULFIDE INTERCHANGE PROTEIN DSBE"/>
    <property type="match status" value="1"/>
</dbReference>
<keyword evidence="3" id="KW-0676">Redox-active center</keyword>
<protein>
    <submittedName>
        <fullName evidence="6">Thiol:disulfide interChange protein TlpA</fullName>
    </submittedName>
</protein>